<dbReference type="InterPro" id="IPR018660">
    <property type="entry name" value="MliC"/>
</dbReference>
<dbReference type="PANTHER" id="PTHR37549:SF1">
    <property type="entry name" value="LIPOPROTEIN LPRI"/>
    <property type="match status" value="1"/>
</dbReference>
<keyword evidence="1 5" id="KW-0732">Signal</keyword>
<dbReference type="SUPFAM" id="SSF141488">
    <property type="entry name" value="YdhA-like"/>
    <property type="match status" value="1"/>
</dbReference>
<keyword evidence="4" id="KW-0449">Lipoprotein</keyword>
<reference evidence="9 10" key="1">
    <citation type="submission" date="2016-10" db="EMBL/GenBank/DDBJ databases">
        <authorList>
            <person name="de Groot N.N."/>
        </authorList>
    </citation>
    <scope>NUCLEOTIDE SEQUENCE [LARGE SCALE GENOMIC DNA]</scope>
    <source>
        <strain evidence="9 10">CGMCC 1.10959</strain>
    </source>
</reference>
<feature type="domain" description="Lysozyme inhibitor LprI-like N-terminal" evidence="6">
    <location>
        <begin position="127"/>
        <end position="187"/>
    </location>
</feature>
<dbReference type="AlphaFoldDB" id="A0A1I6ZE90"/>
<evidence type="ECO:0008006" key="11">
    <source>
        <dbReference type="Google" id="ProtNLM"/>
    </source>
</evidence>
<evidence type="ECO:0000259" key="6">
    <source>
        <dbReference type="Pfam" id="PF07007"/>
    </source>
</evidence>
<dbReference type="Gene3D" id="1.20.1270.180">
    <property type="match status" value="1"/>
</dbReference>
<dbReference type="eggNOG" id="COG4991">
    <property type="taxonomic scope" value="Bacteria"/>
</dbReference>
<dbReference type="GO" id="GO:0005576">
    <property type="term" value="C:extracellular region"/>
    <property type="evidence" value="ECO:0007669"/>
    <property type="project" value="TreeGrafter"/>
</dbReference>
<evidence type="ECO:0000256" key="4">
    <source>
        <dbReference type="ARBA" id="ARBA00023288"/>
    </source>
</evidence>
<evidence type="ECO:0000259" key="8">
    <source>
        <dbReference type="Pfam" id="PF09864"/>
    </source>
</evidence>
<dbReference type="Pfam" id="PF08239">
    <property type="entry name" value="SH3_3"/>
    <property type="match status" value="1"/>
</dbReference>
<dbReference type="Proteomes" id="UP000182466">
    <property type="component" value="Unassembled WGS sequence"/>
</dbReference>
<dbReference type="Pfam" id="PF07007">
    <property type="entry name" value="LprI"/>
    <property type="match status" value="1"/>
</dbReference>
<dbReference type="Gene3D" id="2.30.30.40">
    <property type="entry name" value="SH3 Domains"/>
    <property type="match status" value="1"/>
</dbReference>
<organism evidence="9 10">
    <name type="scientific">Sedimentitalea nanhaiensis</name>
    <dbReference type="NCBI Taxonomy" id="999627"/>
    <lineage>
        <taxon>Bacteria</taxon>
        <taxon>Pseudomonadati</taxon>
        <taxon>Pseudomonadota</taxon>
        <taxon>Alphaproteobacteria</taxon>
        <taxon>Rhodobacterales</taxon>
        <taxon>Paracoccaceae</taxon>
        <taxon>Sedimentitalea</taxon>
    </lineage>
</organism>
<dbReference type="InterPro" id="IPR052755">
    <property type="entry name" value="Lysozyme_Inhibitor_LprI"/>
</dbReference>
<proteinExistence type="predicted"/>
<evidence type="ECO:0000313" key="10">
    <source>
        <dbReference type="Proteomes" id="UP000182466"/>
    </source>
</evidence>
<accession>A0A1I6ZE90</accession>
<dbReference type="PANTHER" id="PTHR37549">
    <property type="entry name" value="LIPOPROTEIN LPRI"/>
    <property type="match status" value="1"/>
</dbReference>
<feature type="signal peptide" evidence="5">
    <location>
        <begin position="1"/>
        <end position="24"/>
    </location>
</feature>
<evidence type="ECO:0000313" key="9">
    <source>
        <dbReference type="EMBL" id="SFT60841.1"/>
    </source>
</evidence>
<feature type="domain" description="SH3b" evidence="7">
    <location>
        <begin position="39"/>
        <end position="112"/>
    </location>
</feature>
<dbReference type="EMBL" id="FPAW01000004">
    <property type="protein sequence ID" value="SFT60841.1"/>
    <property type="molecule type" value="Genomic_DNA"/>
</dbReference>
<keyword evidence="2" id="KW-0472">Membrane</keyword>
<evidence type="ECO:0000256" key="3">
    <source>
        <dbReference type="ARBA" id="ARBA00023139"/>
    </source>
</evidence>
<evidence type="ECO:0000256" key="1">
    <source>
        <dbReference type="ARBA" id="ARBA00022729"/>
    </source>
</evidence>
<evidence type="ECO:0000256" key="2">
    <source>
        <dbReference type="ARBA" id="ARBA00023136"/>
    </source>
</evidence>
<protein>
    <recommendedName>
        <fullName evidence="11">SH3 domain-containing protein</fullName>
    </recommendedName>
</protein>
<dbReference type="RefSeq" id="WP_211237081.1">
    <property type="nucleotide sequence ID" value="NZ_FPAW01000004.1"/>
</dbReference>
<dbReference type="eggNOG" id="COG4461">
    <property type="taxonomic scope" value="Bacteria"/>
</dbReference>
<dbReference type="InterPro" id="IPR009739">
    <property type="entry name" value="LprI-like_N"/>
</dbReference>
<dbReference type="Gene3D" id="2.40.128.200">
    <property type="match status" value="1"/>
</dbReference>
<evidence type="ECO:0000256" key="5">
    <source>
        <dbReference type="SAM" id="SignalP"/>
    </source>
</evidence>
<sequence length="309" mass="32777">MFERLRYAMLAIAIMAPVSLSADADGPDFFRVTGVSSDDVLNIRSGPGVSHDRVGQIPPDGGGVRNLGCEGGLSFAQWSEASEAERAAAAKRRWCQVEFQGVTGWVAGRYLTEGNAPVSAVAPGFDCTKAESGAQQAICSDPQLARLDLELTRLYGLAVNGPQMTPERISELKAMQRGWIKGRDACWKAVEGLTPCVAASYATRIDEIRTGFAQAREDDGSGISMGPFAYVCEGLGAAVSMVVVNADPSILSLRWGDTWIAPAAQPAASGGKYLAQTAEGPVQFWIKGDEALLMWPGQPDLTCDRDGTG</sequence>
<dbReference type="Pfam" id="PF09864">
    <property type="entry name" value="MliC"/>
    <property type="match status" value="1"/>
</dbReference>
<keyword evidence="10" id="KW-1185">Reference proteome</keyword>
<dbReference type="STRING" id="999627.SAMN05216236_10451"/>
<evidence type="ECO:0000259" key="7">
    <source>
        <dbReference type="Pfam" id="PF08239"/>
    </source>
</evidence>
<feature type="chain" id="PRO_5010271570" description="SH3 domain-containing protein" evidence="5">
    <location>
        <begin position="25"/>
        <end position="309"/>
    </location>
</feature>
<dbReference type="InterPro" id="IPR036328">
    <property type="entry name" value="MliC_sf"/>
</dbReference>
<dbReference type="InterPro" id="IPR003646">
    <property type="entry name" value="SH3-like_bac-type"/>
</dbReference>
<name>A0A1I6ZE90_9RHOB</name>
<gene>
    <name evidence="9" type="ORF">SAMN05216236_10451</name>
</gene>
<keyword evidence="3" id="KW-0564">Palmitate</keyword>
<feature type="domain" description="C-type lysozyme inhibitor" evidence="8">
    <location>
        <begin position="230"/>
        <end position="300"/>
    </location>
</feature>